<dbReference type="GeneTree" id="ENSGT00940000172979"/>
<evidence type="ECO:0000313" key="8">
    <source>
        <dbReference type="Proteomes" id="UP000694383"/>
    </source>
</evidence>
<dbReference type="PROSITE" id="PS00472">
    <property type="entry name" value="SMALL_CYTOKINES_CC"/>
    <property type="match status" value="1"/>
</dbReference>
<keyword evidence="8" id="KW-1185">Reference proteome</keyword>
<dbReference type="GO" id="GO:0006955">
    <property type="term" value="P:immune response"/>
    <property type="evidence" value="ECO:0007669"/>
    <property type="project" value="InterPro"/>
</dbReference>
<dbReference type="InterPro" id="IPR001811">
    <property type="entry name" value="Chemokine_IL8-like_dom"/>
</dbReference>
<evidence type="ECO:0000256" key="5">
    <source>
        <dbReference type="SAM" id="Phobius"/>
    </source>
</evidence>
<keyword evidence="4" id="KW-0964">Secreted</keyword>
<reference evidence="7" key="2">
    <citation type="submission" date="2025-09" db="UniProtKB">
        <authorList>
            <consortium name="Ensembl"/>
        </authorList>
    </citation>
    <scope>IDENTIFICATION</scope>
</reference>
<feature type="domain" description="Chemokine interleukin-8-like" evidence="6">
    <location>
        <begin position="110"/>
        <end position="169"/>
    </location>
</feature>
<feature type="transmembrane region" description="Helical" evidence="5">
    <location>
        <begin position="48"/>
        <end position="66"/>
    </location>
</feature>
<proteinExistence type="inferred from homology"/>
<evidence type="ECO:0000256" key="4">
    <source>
        <dbReference type="RuleBase" id="RU361150"/>
    </source>
</evidence>
<dbReference type="GO" id="GO:0005615">
    <property type="term" value="C:extracellular space"/>
    <property type="evidence" value="ECO:0007669"/>
    <property type="project" value="UniProtKB-KW"/>
</dbReference>
<dbReference type="GO" id="GO:0008009">
    <property type="term" value="F:chemokine activity"/>
    <property type="evidence" value="ECO:0007669"/>
    <property type="project" value="InterPro"/>
</dbReference>
<dbReference type="Gene3D" id="2.40.50.40">
    <property type="match status" value="1"/>
</dbReference>
<keyword evidence="5" id="KW-0812">Transmembrane</keyword>
<dbReference type="SMART" id="SM00199">
    <property type="entry name" value="SCY"/>
    <property type="match status" value="1"/>
</dbReference>
<feature type="transmembrane region" description="Helical" evidence="5">
    <location>
        <begin position="73"/>
        <end position="91"/>
    </location>
</feature>
<comment type="subcellular location">
    <subcellularLocation>
        <location evidence="4">Secreted</location>
    </subcellularLocation>
</comment>
<sequence>MRGWVDSRLELFLCGPFYISRVGSVVHHHSLTDFTRGKERQELLTKEIMVSVKVAFIVIAFLAVCSEQTDAAMGMYFILCSSLDLILLVYAHGFSRYMHYAQITVFLLTGFRCCRTYMKGRLPFPIIKGYSVQTITELCPINAIIFHTRKGKTCANPALNWVMEYVERLRKLAQKVHNESRK</sequence>
<dbReference type="CDD" id="cd00272">
    <property type="entry name" value="Chemokine_CC"/>
    <property type="match status" value="1"/>
</dbReference>
<evidence type="ECO:0000259" key="6">
    <source>
        <dbReference type="SMART" id="SM00199"/>
    </source>
</evidence>
<dbReference type="AlphaFoldDB" id="A0A8C7WQ66"/>
<evidence type="ECO:0000256" key="2">
    <source>
        <dbReference type="ARBA" id="ARBA00022514"/>
    </source>
</evidence>
<organism evidence="7 8">
    <name type="scientific">Oryzias sinensis</name>
    <name type="common">Chinese medaka</name>
    <dbReference type="NCBI Taxonomy" id="183150"/>
    <lineage>
        <taxon>Eukaryota</taxon>
        <taxon>Metazoa</taxon>
        <taxon>Chordata</taxon>
        <taxon>Craniata</taxon>
        <taxon>Vertebrata</taxon>
        <taxon>Euteleostomi</taxon>
        <taxon>Actinopterygii</taxon>
        <taxon>Neopterygii</taxon>
        <taxon>Teleostei</taxon>
        <taxon>Neoteleostei</taxon>
        <taxon>Acanthomorphata</taxon>
        <taxon>Ovalentaria</taxon>
        <taxon>Atherinomorphae</taxon>
        <taxon>Beloniformes</taxon>
        <taxon>Adrianichthyidae</taxon>
        <taxon>Oryziinae</taxon>
        <taxon>Oryzias</taxon>
    </lineage>
</organism>
<keyword evidence="4" id="KW-0145">Chemotaxis</keyword>
<dbReference type="Proteomes" id="UP000694383">
    <property type="component" value="Unplaced"/>
</dbReference>
<protein>
    <recommendedName>
        <fullName evidence="4">C-C motif chemokine</fullName>
    </recommendedName>
</protein>
<dbReference type="InterPro" id="IPR036048">
    <property type="entry name" value="Interleukin_8-like_sf"/>
</dbReference>
<reference evidence="7" key="1">
    <citation type="submission" date="2025-08" db="UniProtKB">
        <authorList>
            <consortium name="Ensembl"/>
        </authorList>
    </citation>
    <scope>IDENTIFICATION</scope>
</reference>
<name>A0A8C7WQ66_9TELE</name>
<evidence type="ECO:0000256" key="3">
    <source>
        <dbReference type="ARBA" id="ARBA00023157"/>
    </source>
</evidence>
<evidence type="ECO:0000256" key="1">
    <source>
        <dbReference type="ARBA" id="ARBA00010868"/>
    </source>
</evidence>
<keyword evidence="3" id="KW-1015">Disulfide bond</keyword>
<dbReference type="Ensembl" id="ENSOSIT00000001815.1">
    <property type="protein sequence ID" value="ENSOSIP00000001696.1"/>
    <property type="gene ID" value="ENSOSIG00000000958.1"/>
</dbReference>
<dbReference type="PANTHER" id="PTHR12015">
    <property type="entry name" value="SMALL INDUCIBLE CYTOKINE A"/>
    <property type="match status" value="1"/>
</dbReference>
<comment type="similarity">
    <text evidence="1 4">Belongs to the intercrine beta (chemokine CC) family.</text>
</comment>
<keyword evidence="5" id="KW-0472">Membrane</keyword>
<dbReference type="PANTHER" id="PTHR12015:SF190">
    <property type="entry name" value="C-C MOTIF CHEMOKINE"/>
    <property type="match status" value="1"/>
</dbReference>
<accession>A0A8C7WQ66</accession>
<keyword evidence="5" id="KW-1133">Transmembrane helix</keyword>
<dbReference type="Pfam" id="PF00048">
    <property type="entry name" value="IL8"/>
    <property type="match status" value="1"/>
</dbReference>
<dbReference type="InterPro" id="IPR000827">
    <property type="entry name" value="Chemokine_CC_CS"/>
</dbReference>
<dbReference type="SUPFAM" id="SSF54117">
    <property type="entry name" value="Interleukin 8-like chemokines"/>
    <property type="match status" value="1"/>
</dbReference>
<keyword evidence="2 4" id="KW-0202">Cytokine</keyword>
<dbReference type="InterPro" id="IPR039809">
    <property type="entry name" value="Chemokine_b/g/d"/>
</dbReference>
<evidence type="ECO:0000313" key="7">
    <source>
        <dbReference type="Ensembl" id="ENSOSIP00000001696.1"/>
    </source>
</evidence>